<comment type="catalytic activity">
    <reaction evidence="4 5">
        <text>L-glutaminyl-[peptide chain release factor] + S-adenosyl-L-methionine = N(5)-methyl-L-glutaminyl-[peptide chain release factor] + S-adenosyl-L-homocysteine + H(+)</text>
        <dbReference type="Rhea" id="RHEA:42896"/>
        <dbReference type="Rhea" id="RHEA-COMP:10271"/>
        <dbReference type="Rhea" id="RHEA-COMP:10272"/>
        <dbReference type="ChEBI" id="CHEBI:15378"/>
        <dbReference type="ChEBI" id="CHEBI:30011"/>
        <dbReference type="ChEBI" id="CHEBI:57856"/>
        <dbReference type="ChEBI" id="CHEBI:59789"/>
        <dbReference type="ChEBI" id="CHEBI:61891"/>
        <dbReference type="EC" id="2.1.1.297"/>
    </reaction>
</comment>
<dbReference type="OrthoDB" id="9800643at2"/>
<dbReference type="GO" id="GO:0032259">
    <property type="term" value="P:methylation"/>
    <property type="evidence" value="ECO:0007669"/>
    <property type="project" value="UniProtKB-KW"/>
</dbReference>
<evidence type="ECO:0000313" key="8">
    <source>
        <dbReference type="EMBL" id="TQV76478.1"/>
    </source>
</evidence>
<dbReference type="CDD" id="cd02440">
    <property type="entry name" value="AdoMet_MTases"/>
    <property type="match status" value="1"/>
</dbReference>
<dbReference type="NCBIfam" id="TIGR03534">
    <property type="entry name" value="RF_mod_PrmC"/>
    <property type="match status" value="1"/>
</dbReference>
<dbReference type="InterPro" id="IPR019874">
    <property type="entry name" value="RF_methyltr_PrmC"/>
</dbReference>
<dbReference type="InterPro" id="IPR029063">
    <property type="entry name" value="SAM-dependent_MTases_sf"/>
</dbReference>
<protein>
    <recommendedName>
        <fullName evidence="5">Release factor glutamine methyltransferase</fullName>
        <shortName evidence="5">RF MTase</shortName>
        <ecNumber evidence="5">2.1.1.297</ecNumber>
    </recommendedName>
    <alternativeName>
        <fullName evidence="5">N5-glutamine methyltransferase PrmC</fullName>
    </alternativeName>
    <alternativeName>
        <fullName evidence="5">Protein-(glutamine-N5) MTase PrmC</fullName>
    </alternativeName>
    <alternativeName>
        <fullName evidence="5">Protein-glutamine N-methyltransferase PrmC</fullName>
    </alternativeName>
</protein>
<evidence type="ECO:0000256" key="2">
    <source>
        <dbReference type="ARBA" id="ARBA00022679"/>
    </source>
</evidence>
<evidence type="ECO:0000259" key="7">
    <source>
        <dbReference type="Pfam" id="PF17827"/>
    </source>
</evidence>
<dbReference type="Proteomes" id="UP000317839">
    <property type="component" value="Unassembled WGS sequence"/>
</dbReference>
<dbReference type="Gene3D" id="1.10.8.10">
    <property type="entry name" value="DNA helicase RuvA subunit, C-terminal domain"/>
    <property type="match status" value="1"/>
</dbReference>
<dbReference type="SUPFAM" id="SSF53335">
    <property type="entry name" value="S-adenosyl-L-methionine-dependent methyltransferases"/>
    <property type="match status" value="1"/>
</dbReference>
<sequence>MRVDQAIQQAVTKINSESARLDSEVLLAFILERNKTWLKTWPDYQLSTVEQDGFAQLVERRANGEPVAYLTGQRDFWTLDLATNNSTLIPRPETELLVEQALQFLEDQPVAKVLDLGTGTGAIALAIASERPHDRVIGADFNASAVELAVNNSQRNKLSNAEFVCSDWFTEIPQMKFDLIVSNPPYVAAGDPHLQQGDLVFEPDSALIAGDNGFADIEHIIDLARQFLTNGGALMFEHGYQQANRVTELFVKNGYSQIETIKDLSGLDRVTQGIWRD</sequence>
<comment type="similarity">
    <text evidence="5">Belongs to the protein N5-glutamine methyltransferase family. PrmC subfamily.</text>
</comment>
<dbReference type="AlphaFoldDB" id="A0A545TH07"/>
<dbReference type="InterPro" id="IPR007848">
    <property type="entry name" value="Small_mtfrase_dom"/>
</dbReference>
<evidence type="ECO:0000256" key="1">
    <source>
        <dbReference type="ARBA" id="ARBA00022603"/>
    </source>
</evidence>
<dbReference type="GO" id="GO:0003676">
    <property type="term" value="F:nucleic acid binding"/>
    <property type="evidence" value="ECO:0007669"/>
    <property type="project" value="InterPro"/>
</dbReference>
<comment type="caution">
    <text evidence="8">The sequence shown here is derived from an EMBL/GenBank/DDBJ whole genome shotgun (WGS) entry which is preliminary data.</text>
</comment>
<feature type="binding site" evidence="5">
    <location>
        <position position="183"/>
    </location>
    <ligand>
        <name>S-adenosyl-L-methionine</name>
        <dbReference type="ChEBI" id="CHEBI:59789"/>
    </ligand>
</feature>
<evidence type="ECO:0000256" key="4">
    <source>
        <dbReference type="ARBA" id="ARBA00048391"/>
    </source>
</evidence>
<dbReference type="EMBL" id="VIKR01000001">
    <property type="protein sequence ID" value="TQV76478.1"/>
    <property type="molecule type" value="Genomic_DNA"/>
</dbReference>
<dbReference type="PANTHER" id="PTHR18895">
    <property type="entry name" value="HEMK METHYLTRANSFERASE"/>
    <property type="match status" value="1"/>
</dbReference>
<keyword evidence="2 5" id="KW-0808">Transferase</keyword>
<feature type="binding site" evidence="5">
    <location>
        <position position="168"/>
    </location>
    <ligand>
        <name>S-adenosyl-L-methionine</name>
        <dbReference type="ChEBI" id="CHEBI:59789"/>
    </ligand>
</feature>
<proteinExistence type="inferred from homology"/>
<keyword evidence="3 5" id="KW-0949">S-adenosyl-L-methionine</keyword>
<dbReference type="NCBIfam" id="TIGR00536">
    <property type="entry name" value="hemK_fam"/>
    <property type="match status" value="1"/>
</dbReference>
<dbReference type="EC" id="2.1.1.297" evidence="5"/>
<gene>
    <name evidence="5 8" type="primary">prmC</name>
    <name evidence="8" type="ORF">FLL45_00495</name>
</gene>
<evidence type="ECO:0000256" key="3">
    <source>
        <dbReference type="ARBA" id="ARBA00022691"/>
    </source>
</evidence>
<dbReference type="InterPro" id="IPR002052">
    <property type="entry name" value="DNA_methylase_N6_adenine_CS"/>
</dbReference>
<feature type="domain" description="Release factor glutamine methyltransferase N-terminal" evidence="7">
    <location>
        <begin position="9"/>
        <end position="72"/>
    </location>
</feature>
<evidence type="ECO:0000259" key="6">
    <source>
        <dbReference type="Pfam" id="PF05175"/>
    </source>
</evidence>
<accession>A0A545TH07</accession>
<comment type="function">
    <text evidence="5">Methylates the class 1 translation termination release factors RF1/PrfA and RF2/PrfB on the glutamine residue of the universally conserved GGQ motif.</text>
</comment>
<dbReference type="GO" id="GO:0102559">
    <property type="term" value="F:peptide chain release factor N(5)-glutamine methyltransferase activity"/>
    <property type="evidence" value="ECO:0007669"/>
    <property type="project" value="UniProtKB-EC"/>
</dbReference>
<feature type="domain" description="Methyltransferase small" evidence="6">
    <location>
        <begin position="102"/>
        <end position="191"/>
    </location>
</feature>
<dbReference type="FunFam" id="3.40.50.150:FF:000053">
    <property type="entry name" value="Release factor glutamine methyltransferase"/>
    <property type="match status" value="1"/>
</dbReference>
<organism evidence="8 9">
    <name type="scientific">Aliikangiella marina</name>
    <dbReference type="NCBI Taxonomy" id="1712262"/>
    <lineage>
        <taxon>Bacteria</taxon>
        <taxon>Pseudomonadati</taxon>
        <taxon>Pseudomonadota</taxon>
        <taxon>Gammaproteobacteria</taxon>
        <taxon>Oceanospirillales</taxon>
        <taxon>Pleioneaceae</taxon>
        <taxon>Aliikangiella</taxon>
    </lineage>
</organism>
<dbReference type="Gene3D" id="3.40.50.150">
    <property type="entry name" value="Vaccinia Virus protein VP39"/>
    <property type="match status" value="1"/>
</dbReference>
<keyword evidence="9" id="KW-1185">Reference proteome</keyword>
<feature type="binding site" evidence="5">
    <location>
        <position position="140"/>
    </location>
    <ligand>
        <name>S-adenosyl-L-methionine</name>
        <dbReference type="ChEBI" id="CHEBI:59789"/>
    </ligand>
</feature>
<reference evidence="8 9" key="1">
    <citation type="submission" date="2019-06" db="EMBL/GenBank/DDBJ databases">
        <title>Draft genome of Aliikangiella marina GYP-15.</title>
        <authorList>
            <person name="Wang G."/>
        </authorList>
    </citation>
    <scope>NUCLEOTIDE SEQUENCE [LARGE SCALE GENOMIC DNA]</scope>
    <source>
        <strain evidence="8 9">GYP-15</strain>
    </source>
</reference>
<dbReference type="Pfam" id="PF17827">
    <property type="entry name" value="PrmC_N"/>
    <property type="match status" value="1"/>
</dbReference>
<keyword evidence="1 5" id="KW-0489">Methyltransferase</keyword>
<evidence type="ECO:0000313" key="9">
    <source>
        <dbReference type="Proteomes" id="UP000317839"/>
    </source>
</evidence>
<feature type="binding site" evidence="5">
    <location>
        <begin position="117"/>
        <end position="121"/>
    </location>
    <ligand>
        <name>S-adenosyl-L-methionine</name>
        <dbReference type="ChEBI" id="CHEBI:59789"/>
    </ligand>
</feature>
<dbReference type="InterPro" id="IPR040758">
    <property type="entry name" value="PrmC_N"/>
</dbReference>
<dbReference type="PROSITE" id="PS00092">
    <property type="entry name" value="N6_MTASE"/>
    <property type="match status" value="1"/>
</dbReference>
<dbReference type="PANTHER" id="PTHR18895:SF74">
    <property type="entry name" value="MTRF1L RELEASE FACTOR GLUTAMINE METHYLTRANSFERASE"/>
    <property type="match status" value="1"/>
</dbReference>
<dbReference type="HAMAP" id="MF_02126">
    <property type="entry name" value="RF_methyltr_PrmC"/>
    <property type="match status" value="1"/>
</dbReference>
<dbReference type="Pfam" id="PF05175">
    <property type="entry name" value="MTS"/>
    <property type="match status" value="1"/>
</dbReference>
<feature type="binding site" evidence="5">
    <location>
        <begin position="183"/>
        <end position="186"/>
    </location>
    <ligand>
        <name>substrate</name>
    </ligand>
</feature>
<dbReference type="InterPro" id="IPR050320">
    <property type="entry name" value="N5-glutamine_MTase"/>
</dbReference>
<name>A0A545TH07_9GAMM</name>
<dbReference type="RefSeq" id="WP_142887838.1">
    <property type="nucleotide sequence ID" value="NZ_VIKR01000001.1"/>
</dbReference>
<dbReference type="InterPro" id="IPR004556">
    <property type="entry name" value="HemK-like"/>
</dbReference>
<evidence type="ECO:0000256" key="5">
    <source>
        <dbReference type="HAMAP-Rule" id="MF_02126"/>
    </source>
</evidence>